<organism evidence="1 2">
    <name type="scientific">Armillaria gallica</name>
    <name type="common">Bulbous honey fungus</name>
    <name type="synonym">Armillaria bulbosa</name>
    <dbReference type="NCBI Taxonomy" id="47427"/>
    <lineage>
        <taxon>Eukaryota</taxon>
        <taxon>Fungi</taxon>
        <taxon>Dikarya</taxon>
        <taxon>Basidiomycota</taxon>
        <taxon>Agaricomycotina</taxon>
        <taxon>Agaricomycetes</taxon>
        <taxon>Agaricomycetidae</taxon>
        <taxon>Agaricales</taxon>
        <taxon>Marasmiineae</taxon>
        <taxon>Physalacriaceae</taxon>
        <taxon>Armillaria</taxon>
    </lineage>
</organism>
<dbReference type="EMBL" id="KZ293652">
    <property type="protein sequence ID" value="PBK95231.1"/>
    <property type="molecule type" value="Genomic_DNA"/>
</dbReference>
<accession>A0A2H3DJ36</accession>
<dbReference type="InParanoid" id="A0A2H3DJ36"/>
<sequence length="105" mass="12159">MFPGNDMLEPRLLPRTRLQGGFVMDRDTAIKWASRIGNERRFSFVGEELDAEFMVVTQTSVFKNGYLGMDPSSIPQFKEGEREKTMRKLLEEEGLDHLEFATRLD</sequence>
<protein>
    <submittedName>
        <fullName evidence="1">Uncharacterized protein</fullName>
    </submittedName>
</protein>
<proteinExistence type="predicted"/>
<dbReference type="AlphaFoldDB" id="A0A2H3DJ36"/>
<evidence type="ECO:0000313" key="2">
    <source>
        <dbReference type="Proteomes" id="UP000217790"/>
    </source>
</evidence>
<gene>
    <name evidence="1" type="ORF">ARMGADRAFT_1077991</name>
</gene>
<name>A0A2H3DJ36_ARMGA</name>
<keyword evidence="2" id="KW-1185">Reference proteome</keyword>
<reference evidence="2" key="1">
    <citation type="journal article" date="2017" name="Nat. Ecol. Evol.">
        <title>Genome expansion and lineage-specific genetic innovations in the forest pathogenic fungi Armillaria.</title>
        <authorList>
            <person name="Sipos G."/>
            <person name="Prasanna A.N."/>
            <person name="Walter M.C."/>
            <person name="O'Connor E."/>
            <person name="Balint B."/>
            <person name="Krizsan K."/>
            <person name="Kiss B."/>
            <person name="Hess J."/>
            <person name="Varga T."/>
            <person name="Slot J."/>
            <person name="Riley R."/>
            <person name="Boka B."/>
            <person name="Rigling D."/>
            <person name="Barry K."/>
            <person name="Lee J."/>
            <person name="Mihaltcheva S."/>
            <person name="LaButti K."/>
            <person name="Lipzen A."/>
            <person name="Waldron R."/>
            <person name="Moloney N.M."/>
            <person name="Sperisen C."/>
            <person name="Kredics L."/>
            <person name="Vagvoelgyi C."/>
            <person name="Patrignani A."/>
            <person name="Fitzpatrick D."/>
            <person name="Nagy I."/>
            <person name="Doyle S."/>
            <person name="Anderson J.B."/>
            <person name="Grigoriev I.V."/>
            <person name="Gueldener U."/>
            <person name="Muensterkoetter M."/>
            <person name="Nagy L.G."/>
        </authorList>
    </citation>
    <scope>NUCLEOTIDE SEQUENCE [LARGE SCALE GENOMIC DNA]</scope>
    <source>
        <strain evidence="2">Ar21-2</strain>
    </source>
</reference>
<dbReference type="Proteomes" id="UP000217790">
    <property type="component" value="Unassembled WGS sequence"/>
</dbReference>
<dbReference type="OrthoDB" id="3227112at2759"/>
<evidence type="ECO:0000313" key="1">
    <source>
        <dbReference type="EMBL" id="PBK95231.1"/>
    </source>
</evidence>
<dbReference type="OMA" id="KNGYLGM"/>